<organism evidence="3 4">
    <name type="scientific">Candidatus Desulfolinea nitratireducens</name>
    <dbReference type="NCBI Taxonomy" id="2841698"/>
    <lineage>
        <taxon>Bacteria</taxon>
        <taxon>Bacillati</taxon>
        <taxon>Chloroflexota</taxon>
        <taxon>Anaerolineae</taxon>
        <taxon>Anaerolineales</taxon>
        <taxon>Anaerolineales incertae sedis</taxon>
        <taxon>Candidatus Desulfolinea</taxon>
    </lineage>
</organism>
<sequence>MRVLVLSDIHANYTALTAVLNDAEGVDAVWCLGDVVGYGPDPNACVELLSEQPNVVCVLGNHDVAALGDMPLDSFNGDARRSLIWHERVLSADSIKFLRSLPSRKVEISEHVTLVHGSPRDPVWEYILNTLSARLNFEEFNTDFCFVGHTHVQSIFQLDPNLNRISLDMPHVGMPVPLTGRAILNPGSVGQPRDRDPRAAYVIFDTEALTWEPQRVEYNIKSVQARIREARLPEKHALRLAEGW</sequence>
<comment type="similarity">
    <text evidence="1">Belongs to the metallophosphoesterase superfamily. YfcE family.</text>
</comment>
<protein>
    <submittedName>
        <fullName evidence="3">Metallophosphoesterase family protein</fullName>
    </submittedName>
</protein>
<dbReference type="InterPro" id="IPR050126">
    <property type="entry name" value="Ap4A_hydrolase"/>
</dbReference>
<name>A0A8J6THT1_9CHLR</name>
<dbReference type="AlphaFoldDB" id="A0A8J6THT1"/>
<dbReference type="GO" id="GO:0016791">
    <property type="term" value="F:phosphatase activity"/>
    <property type="evidence" value="ECO:0007669"/>
    <property type="project" value="TreeGrafter"/>
</dbReference>
<comment type="caution">
    <text evidence="3">The sequence shown here is derived from an EMBL/GenBank/DDBJ whole genome shotgun (WGS) entry which is preliminary data.</text>
</comment>
<gene>
    <name evidence="3" type="ORF">H8E29_06940</name>
</gene>
<dbReference type="InterPro" id="IPR024654">
    <property type="entry name" value="Calcineurin-like_PHP_lpxH"/>
</dbReference>
<reference evidence="3 4" key="1">
    <citation type="submission" date="2020-08" db="EMBL/GenBank/DDBJ databases">
        <title>Bridging the membrane lipid divide: bacteria of the FCB group superphylum have the potential to synthesize archaeal ether lipids.</title>
        <authorList>
            <person name="Villanueva L."/>
            <person name="Von Meijenfeldt F.A.B."/>
            <person name="Westbye A.B."/>
            <person name="Yadav S."/>
            <person name="Hopmans E.C."/>
            <person name="Dutilh B.E."/>
            <person name="Sinninghe Damste J.S."/>
        </authorList>
    </citation>
    <scope>NUCLEOTIDE SEQUENCE [LARGE SCALE GENOMIC DNA]</scope>
    <source>
        <strain evidence="3">NIOZ-UU36</strain>
    </source>
</reference>
<accession>A0A8J6THT1</accession>
<dbReference type="PANTHER" id="PTHR42850:SF2">
    <property type="entry name" value="BLL5683 PROTEIN"/>
    <property type="match status" value="1"/>
</dbReference>
<dbReference type="InterPro" id="IPR029052">
    <property type="entry name" value="Metallo-depent_PP-like"/>
</dbReference>
<evidence type="ECO:0000313" key="4">
    <source>
        <dbReference type="Proteomes" id="UP000614469"/>
    </source>
</evidence>
<evidence type="ECO:0000313" key="3">
    <source>
        <dbReference type="EMBL" id="MBC8334980.1"/>
    </source>
</evidence>
<dbReference type="GO" id="GO:0005737">
    <property type="term" value="C:cytoplasm"/>
    <property type="evidence" value="ECO:0007669"/>
    <property type="project" value="TreeGrafter"/>
</dbReference>
<dbReference type="Gene3D" id="3.60.21.10">
    <property type="match status" value="1"/>
</dbReference>
<dbReference type="PANTHER" id="PTHR42850">
    <property type="entry name" value="METALLOPHOSPHOESTERASE"/>
    <property type="match status" value="1"/>
</dbReference>
<dbReference type="EMBL" id="JACNJN010000086">
    <property type="protein sequence ID" value="MBC8334980.1"/>
    <property type="molecule type" value="Genomic_DNA"/>
</dbReference>
<proteinExistence type="inferred from homology"/>
<dbReference type="InterPro" id="IPR011152">
    <property type="entry name" value="Pesterase_MJ0912"/>
</dbReference>
<dbReference type="Proteomes" id="UP000614469">
    <property type="component" value="Unassembled WGS sequence"/>
</dbReference>
<dbReference type="CDD" id="cd00838">
    <property type="entry name" value="MPP_superfamily"/>
    <property type="match status" value="1"/>
</dbReference>
<dbReference type="Pfam" id="PF12850">
    <property type="entry name" value="Metallophos_2"/>
    <property type="match status" value="1"/>
</dbReference>
<dbReference type="SUPFAM" id="SSF56300">
    <property type="entry name" value="Metallo-dependent phosphatases"/>
    <property type="match status" value="1"/>
</dbReference>
<evidence type="ECO:0000259" key="2">
    <source>
        <dbReference type="Pfam" id="PF12850"/>
    </source>
</evidence>
<evidence type="ECO:0000256" key="1">
    <source>
        <dbReference type="ARBA" id="ARBA00008950"/>
    </source>
</evidence>
<dbReference type="PIRSF" id="PIRSF000883">
    <property type="entry name" value="Pesterase_MJ0912"/>
    <property type="match status" value="1"/>
</dbReference>
<feature type="domain" description="Calcineurin-like phosphoesterase" evidence="2">
    <location>
        <begin position="1"/>
        <end position="207"/>
    </location>
</feature>